<dbReference type="STRING" id="67003.A0A1X0NK53"/>
<dbReference type="VEuPathDB" id="TriTrypDB:TM35_000371170"/>
<dbReference type="RefSeq" id="XP_028879210.1">
    <property type="nucleotide sequence ID" value="XM_029029417.1"/>
</dbReference>
<evidence type="ECO:0000256" key="2">
    <source>
        <dbReference type="ARBA" id="ARBA00004569"/>
    </source>
</evidence>
<dbReference type="Pfam" id="PF13833">
    <property type="entry name" value="EF-hand_8"/>
    <property type="match status" value="1"/>
</dbReference>
<evidence type="ECO:0000256" key="5">
    <source>
        <dbReference type="ARBA" id="ARBA00022837"/>
    </source>
</evidence>
<reference evidence="12 13" key="1">
    <citation type="submission" date="2017-03" db="EMBL/GenBank/DDBJ databases">
        <title>An alternative strategy for trypanosome survival in the mammalian bloodstream revealed through genome and transcriptome analysis of the ubiquitous bovine parasite Trypanosoma (Megatrypanum) theileri.</title>
        <authorList>
            <person name="Kelly S."/>
            <person name="Ivens A."/>
            <person name="Mott A."/>
            <person name="O'Neill E."/>
            <person name="Emms D."/>
            <person name="Macleod O."/>
            <person name="Voorheis P."/>
            <person name="Matthews J."/>
            <person name="Matthews K."/>
            <person name="Carrington M."/>
        </authorList>
    </citation>
    <scope>NUCLEOTIDE SEQUENCE [LARGE SCALE GENOMIC DNA]</scope>
    <source>
        <strain evidence="12">Edinburgh</strain>
    </source>
</reference>
<evidence type="ECO:0000256" key="7">
    <source>
        <dbReference type="ARBA" id="ARBA00023128"/>
    </source>
</evidence>
<evidence type="ECO:0000256" key="4">
    <source>
        <dbReference type="ARBA" id="ARBA00022792"/>
    </source>
</evidence>
<gene>
    <name evidence="12" type="ORF">TM35_000371170</name>
</gene>
<dbReference type="PROSITE" id="PS50222">
    <property type="entry name" value="EF_HAND_2"/>
    <property type="match status" value="4"/>
</dbReference>
<comment type="caution">
    <text evidence="12">The sequence shown here is derived from an EMBL/GenBank/DDBJ whole genome shotgun (WGS) entry which is preliminary data.</text>
</comment>
<feature type="domain" description="EF-hand" evidence="11">
    <location>
        <begin position="237"/>
        <end position="272"/>
    </location>
</feature>
<dbReference type="Pfam" id="PF13499">
    <property type="entry name" value="EF-hand_7"/>
    <property type="match status" value="1"/>
</dbReference>
<dbReference type="InterPro" id="IPR001751">
    <property type="entry name" value="S100/CaBP7/8-like_CS"/>
</dbReference>
<comment type="subcellular location">
    <subcellularLocation>
        <location evidence="1">Mitochondrion inner membrane</location>
    </subcellularLocation>
    <subcellularLocation>
        <location evidence="2">Mitochondrion intermembrane space</location>
    </subcellularLocation>
</comment>
<dbReference type="PROSITE" id="PS00018">
    <property type="entry name" value="EF_HAND_1"/>
    <property type="match status" value="1"/>
</dbReference>
<dbReference type="GO" id="GO:0005758">
    <property type="term" value="C:mitochondrial intermembrane space"/>
    <property type="evidence" value="ECO:0007669"/>
    <property type="project" value="UniProtKB-SubCell"/>
</dbReference>
<dbReference type="Proteomes" id="UP000192257">
    <property type="component" value="Unassembled WGS sequence"/>
</dbReference>
<keyword evidence="10" id="KW-1133">Transmembrane helix</keyword>
<proteinExistence type="predicted"/>
<keyword evidence="8 10" id="KW-0472">Membrane</keyword>
<evidence type="ECO:0000259" key="11">
    <source>
        <dbReference type="PROSITE" id="PS50222"/>
    </source>
</evidence>
<feature type="domain" description="EF-hand" evidence="11">
    <location>
        <begin position="165"/>
        <end position="197"/>
    </location>
</feature>
<evidence type="ECO:0000256" key="1">
    <source>
        <dbReference type="ARBA" id="ARBA00004273"/>
    </source>
</evidence>
<dbReference type="OrthoDB" id="186625at2759"/>
<evidence type="ECO:0000313" key="12">
    <source>
        <dbReference type="EMBL" id="ORC85144.1"/>
    </source>
</evidence>
<name>A0A1X0NK53_9TRYP</name>
<sequence length="403" mass="46484">MRSLLRVLWRPARDPLRWNRRLHDSGEWCRRQFTCAVHRWYHFFSMTRIIFAFSAAWCVVATLGAGVALCRPLDTPDYLIPYYLRDVKTRFKHYATHRKCKGGPKYMTVDDFVRAVLASKNNEPLHPSVVEGLEQLFRELDADGNTYISFSEFSFLMLLLTAKLDDVRMLFTIVDKDRLGAINLQEFAGVLRGLGCDPAESEILTRGYKNGIVKRLFGENGEGRCTYKEIEETIENLNEEVWKAEFRQFDTDRNDKITAEQFGKLIANQMIGSHVPFYIVENIRKMRGSGDTMTLELWISFHRVMQHADAITESVELFTSSGLPLRKNDFNRAIKAAGLPPMENVELDLIMALFDRNGDGVLQFDELLSVMQQKLTYHYSNCNVREKKSLPIRLIECVGEALQ</sequence>
<feature type="domain" description="EF-hand" evidence="11">
    <location>
        <begin position="342"/>
        <end position="377"/>
    </location>
</feature>
<keyword evidence="3" id="KW-0677">Repeat</keyword>
<dbReference type="GO" id="GO:0036444">
    <property type="term" value="P:calcium import into the mitochondrion"/>
    <property type="evidence" value="ECO:0007669"/>
    <property type="project" value="TreeGrafter"/>
</dbReference>
<dbReference type="InterPro" id="IPR011992">
    <property type="entry name" value="EF-hand-dom_pair"/>
</dbReference>
<evidence type="ECO:0000256" key="8">
    <source>
        <dbReference type="ARBA" id="ARBA00023136"/>
    </source>
</evidence>
<keyword evidence="4" id="KW-0999">Mitochondrion inner membrane</keyword>
<dbReference type="PANTHER" id="PTHR12294">
    <property type="entry name" value="EF HAND DOMAIN FAMILY A1,A2-RELATED"/>
    <property type="match status" value="1"/>
</dbReference>
<keyword evidence="10" id="KW-0812">Transmembrane</keyword>
<dbReference type="CDD" id="cd00051">
    <property type="entry name" value="EFh"/>
    <property type="match status" value="1"/>
</dbReference>
<dbReference type="AlphaFoldDB" id="A0A1X0NK53"/>
<organism evidence="12 13">
    <name type="scientific">Trypanosoma theileri</name>
    <dbReference type="NCBI Taxonomy" id="67003"/>
    <lineage>
        <taxon>Eukaryota</taxon>
        <taxon>Discoba</taxon>
        <taxon>Euglenozoa</taxon>
        <taxon>Kinetoplastea</taxon>
        <taxon>Metakinetoplastina</taxon>
        <taxon>Trypanosomatida</taxon>
        <taxon>Trypanosomatidae</taxon>
        <taxon>Trypanosoma</taxon>
    </lineage>
</organism>
<dbReference type="GO" id="GO:0051560">
    <property type="term" value="P:mitochondrial calcium ion homeostasis"/>
    <property type="evidence" value="ECO:0007669"/>
    <property type="project" value="TreeGrafter"/>
</dbReference>
<feature type="coiled-coil region" evidence="9">
    <location>
        <begin position="220"/>
        <end position="247"/>
    </location>
</feature>
<dbReference type="SMART" id="SM00054">
    <property type="entry name" value="EFh"/>
    <property type="match status" value="4"/>
</dbReference>
<dbReference type="SUPFAM" id="SSF47473">
    <property type="entry name" value="EF-hand"/>
    <property type="match status" value="2"/>
</dbReference>
<dbReference type="EMBL" id="NBCO01000037">
    <property type="protein sequence ID" value="ORC85144.1"/>
    <property type="molecule type" value="Genomic_DNA"/>
</dbReference>
<feature type="transmembrane region" description="Helical" evidence="10">
    <location>
        <begin position="49"/>
        <end position="69"/>
    </location>
</feature>
<dbReference type="GeneID" id="39989197"/>
<evidence type="ECO:0000256" key="3">
    <source>
        <dbReference type="ARBA" id="ARBA00022737"/>
    </source>
</evidence>
<evidence type="ECO:0000256" key="10">
    <source>
        <dbReference type="SAM" id="Phobius"/>
    </source>
</evidence>
<dbReference type="Gene3D" id="1.10.238.10">
    <property type="entry name" value="EF-hand"/>
    <property type="match status" value="3"/>
</dbReference>
<evidence type="ECO:0000256" key="6">
    <source>
        <dbReference type="ARBA" id="ARBA00022946"/>
    </source>
</evidence>
<evidence type="ECO:0000313" key="13">
    <source>
        <dbReference type="Proteomes" id="UP000192257"/>
    </source>
</evidence>
<keyword evidence="5" id="KW-0106">Calcium</keyword>
<dbReference type="InterPro" id="IPR039800">
    <property type="entry name" value="MICU1/2/3"/>
</dbReference>
<dbReference type="InterPro" id="IPR002048">
    <property type="entry name" value="EF_hand_dom"/>
</dbReference>
<protein>
    <submittedName>
        <fullName evidence="12">Ca2+ binding protein, contains EF-hand motif (ISS)</fullName>
    </submittedName>
</protein>
<accession>A0A1X0NK53</accession>
<dbReference type="PROSITE" id="PS00303">
    <property type="entry name" value="S100_CABP"/>
    <property type="match status" value="1"/>
</dbReference>
<feature type="domain" description="EF-hand" evidence="11">
    <location>
        <begin position="128"/>
        <end position="163"/>
    </location>
</feature>
<keyword evidence="7" id="KW-0496">Mitochondrion</keyword>
<keyword evidence="9" id="KW-0175">Coiled coil</keyword>
<dbReference type="PANTHER" id="PTHR12294:SF14">
    <property type="entry name" value="EF-HAND DOMAIN-CONTAINING PROTEIN"/>
    <property type="match status" value="1"/>
</dbReference>
<keyword evidence="6" id="KW-0809">Transit peptide</keyword>
<dbReference type="InterPro" id="IPR018247">
    <property type="entry name" value="EF_Hand_1_Ca_BS"/>
</dbReference>
<keyword evidence="13" id="KW-1185">Reference proteome</keyword>
<evidence type="ECO:0000256" key="9">
    <source>
        <dbReference type="SAM" id="Coils"/>
    </source>
</evidence>
<dbReference type="GO" id="GO:1990246">
    <property type="term" value="C:uniplex complex"/>
    <property type="evidence" value="ECO:0007669"/>
    <property type="project" value="TreeGrafter"/>
</dbReference>
<dbReference type="GO" id="GO:0005509">
    <property type="term" value="F:calcium ion binding"/>
    <property type="evidence" value="ECO:0007669"/>
    <property type="project" value="InterPro"/>
</dbReference>